<evidence type="ECO:0000256" key="1">
    <source>
        <dbReference type="SAM" id="MobiDB-lite"/>
    </source>
</evidence>
<dbReference type="Proteomes" id="UP000095042">
    <property type="component" value="Unassembled WGS sequence"/>
</dbReference>
<organism evidence="2 3">
    <name type="scientific">Methyloceanibacter marginalis</name>
    <dbReference type="NCBI Taxonomy" id="1774971"/>
    <lineage>
        <taxon>Bacteria</taxon>
        <taxon>Pseudomonadati</taxon>
        <taxon>Pseudomonadota</taxon>
        <taxon>Alphaproteobacteria</taxon>
        <taxon>Hyphomicrobiales</taxon>
        <taxon>Hyphomicrobiaceae</taxon>
        <taxon>Methyloceanibacter</taxon>
    </lineage>
</organism>
<evidence type="ECO:0000313" key="3">
    <source>
        <dbReference type="Proteomes" id="UP000095042"/>
    </source>
</evidence>
<dbReference type="EMBL" id="LPWD01000448">
    <property type="protein sequence ID" value="ODR98364.1"/>
    <property type="molecule type" value="Genomic_DNA"/>
</dbReference>
<feature type="compositionally biased region" description="Basic and acidic residues" evidence="1">
    <location>
        <begin position="38"/>
        <end position="48"/>
    </location>
</feature>
<evidence type="ECO:0000313" key="2">
    <source>
        <dbReference type="EMBL" id="ODR98364.1"/>
    </source>
</evidence>
<dbReference type="RefSeq" id="WP_069624994.1">
    <property type="nucleotide sequence ID" value="NZ_LPWD01000448.1"/>
</dbReference>
<comment type="caution">
    <text evidence="2">The sequence shown here is derived from an EMBL/GenBank/DDBJ whole genome shotgun (WGS) entry which is preliminary data.</text>
</comment>
<sequence length="65" mass="7334">MPQLLLLIAAGAGLILVRRYFKKEQARIAADLRAAKEANERRDLDHAVPLEQDPATGVYRPKRTH</sequence>
<proteinExistence type="predicted"/>
<gene>
    <name evidence="2" type="ORF">AUC71_03935</name>
</gene>
<name>A0A1E3VXU9_9HYPH</name>
<feature type="region of interest" description="Disordered" evidence="1">
    <location>
        <begin position="38"/>
        <end position="65"/>
    </location>
</feature>
<accession>A0A1E3VXU9</accession>
<protein>
    <submittedName>
        <fullName evidence="2">Uncharacterized protein</fullName>
    </submittedName>
</protein>
<reference evidence="2 3" key="1">
    <citation type="journal article" date="2016" name="Environ. Microbiol.">
        <title>New Methyloceanibacter diversity from North Sea sediments includes methanotroph containing solely the soluble methane monooxygenase.</title>
        <authorList>
            <person name="Vekeman B."/>
            <person name="Kerckhof F.M."/>
            <person name="Cremers G."/>
            <person name="de Vos P."/>
            <person name="Vandamme P."/>
            <person name="Boon N."/>
            <person name="Op den Camp H.J."/>
            <person name="Heylen K."/>
        </authorList>
    </citation>
    <scope>NUCLEOTIDE SEQUENCE [LARGE SCALE GENOMIC DNA]</scope>
    <source>
        <strain evidence="2 3">R-67177</strain>
    </source>
</reference>
<keyword evidence="3" id="KW-1185">Reference proteome</keyword>
<dbReference type="OrthoDB" id="8454611at2"/>
<dbReference type="AlphaFoldDB" id="A0A1E3VXU9"/>